<organism evidence="1 2">
    <name type="scientific">Dermatophagoides pteronyssinus</name>
    <name type="common">European house dust mite</name>
    <dbReference type="NCBI Taxonomy" id="6956"/>
    <lineage>
        <taxon>Eukaryota</taxon>
        <taxon>Metazoa</taxon>
        <taxon>Ecdysozoa</taxon>
        <taxon>Arthropoda</taxon>
        <taxon>Chelicerata</taxon>
        <taxon>Arachnida</taxon>
        <taxon>Acari</taxon>
        <taxon>Acariformes</taxon>
        <taxon>Sarcoptiformes</taxon>
        <taxon>Astigmata</taxon>
        <taxon>Psoroptidia</taxon>
        <taxon>Analgoidea</taxon>
        <taxon>Pyroglyphidae</taxon>
        <taxon>Dermatophagoidinae</taxon>
        <taxon>Dermatophagoides</taxon>
    </lineage>
</organism>
<sequence>MSLCFVGVFVSGKAQHKKLKLSTKPLNLREKYSKDK</sequence>
<comment type="caution">
    <text evidence="1">The sequence shown here is derived from an EMBL/GenBank/DDBJ whole genome shotgun (WGS) entry which is preliminary data.</text>
</comment>
<dbReference type="Proteomes" id="UP000887458">
    <property type="component" value="Unassembled WGS sequence"/>
</dbReference>
<evidence type="ECO:0000313" key="2">
    <source>
        <dbReference type="Proteomes" id="UP000887458"/>
    </source>
</evidence>
<proteinExistence type="predicted"/>
<dbReference type="EMBL" id="NJHN03000054">
    <property type="protein sequence ID" value="KAH9420146.1"/>
    <property type="molecule type" value="Genomic_DNA"/>
</dbReference>
<reference evidence="1 2" key="2">
    <citation type="journal article" date="2022" name="Mol. Biol. Evol.">
        <title>Comparative Genomics Reveals Insights into the Divergent Evolution of Astigmatic Mites and Household Pest Adaptations.</title>
        <authorList>
            <person name="Xiong Q."/>
            <person name="Wan A.T."/>
            <person name="Liu X."/>
            <person name="Fung C.S."/>
            <person name="Xiao X."/>
            <person name="Malainual N."/>
            <person name="Hou J."/>
            <person name="Wang L."/>
            <person name="Wang M."/>
            <person name="Yang K.Y."/>
            <person name="Cui Y."/>
            <person name="Leung E.L."/>
            <person name="Nong W."/>
            <person name="Shin S.K."/>
            <person name="Au S.W."/>
            <person name="Jeong K.Y."/>
            <person name="Chew F.T."/>
            <person name="Hui J.H."/>
            <person name="Leung T.F."/>
            <person name="Tungtrongchitr A."/>
            <person name="Zhong N."/>
            <person name="Liu Z."/>
            <person name="Tsui S.K."/>
        </authorList>
    </citation>
    <scope>NUCLEOTIDE SEQUENCE [LARGE SCALE GENOMIC DNA]</scope>
    <source>
        <strain evidence="1">Derp</strain>
    </source>
</reference>
<name>A0ABQ8JCS4_DERPT</name>
<accession>A0ABQ8JCS4</accession>
<evidence type="ECO:0000313" key="1">
    <source>
        <dbReference type="EMBL" id="KAH9420146.1"/>
    </source>
</evidence>
<protein>
    <submittedName>
        <fullName evidence="1">Uncharacterized protein</fullName>
    </submittedName>
</protein>
<keyword evidence="2" id="KW-1185">Reference proteome</keyword>
<reference evidence="1 2" key="1">
    <citation type="journal article" date="2018" name="J. Allergy Clin. Immunol.">
        <title>High-quality assembly of Dermatophagoides pteronyssinus genome and transcriptome reveals a wide range of novel allergens.</title>
        <authorList>
            <person name="Liu X.Y."/>
            <person name="Yang K.Y."/>
            <person name="Wang M.Q."/>
            <person name="Kwok J.S."/>
            <person name="Zeng X."/>
            <person name="Yang Z."/>
            <person name="Xiao X.J."/>
            <person name="Lau C.P."/>
            <person name="Li Y."/>
            <person name="Huang Z.M."/>
            <person name="Ba J.G."/>
            <person name="Yim A.K."/>
            <person name="Ouyang C.Y."/>
            <person name="Ngai S.M."/>
            <person name="Chan T.F."/>
            <person name="Leung E.L."/>
            <person name="Liu L."/>
            <person name="Liu Z.G."/>
            <person name="Tsui S.K."/>
        </authorList>
    </citation>
    <scope>NUCLEOTIDE SEQUENCE [LARGE SCALE GENOMIC DNA]</scope>
    <source>
        <strain evidence="1">Derp</strain>
    </source>
</reference>
<gene>
    <name evidence="1" type="ORF">DERP_001982</name>
</gene>